<evidence type="ECO:0000256" key="5">
    <source>
        <dbReference type="ARBA" id="ARBA00023136"/>
    </source>
</evidence>
<feature type="transmembrane region" description="Helical" evidence="7">
    <location>
        <begin position="327"/>
        <end position="347"/>
    </location>
</feature>
<feature type="transmembrane region" description="Helical" evidence="7">
    <location>
        <begin position="472"/>
        <end position="493"/>
    </location>
</feature>
<feature type="transmembrane region" description="Helical" evidence="7">
    <location>
        <begin position="232"/>
        <end position="252"/>
    </location>
</feature>
<accession>A0A165I4V5</accession>
<keyword evidence="3 7" id="KW-0812">Transmembrane</keyword>
<dbReference type="PROSITE" id="PS00218">
    <property type="entry name" value="AMINO_ACID_PERMEASE_1"/>
    <property type="match status" value="1"/>
</dbReference>
<comment type="subcellular location">
    <subcellularLocation>
        <location evidence="1">Membrane</location>
        <topology evidence="1">Multi-pass membrane protein</topology>
    </subcellularLocation>
</comment>
<evidence type="ECO:0000256" key="6">
    <source>
        <dbReference type="SAM" id="MobiDB-lite"/>
    </source>
</evidence>
<name>A0A165I4V5_9BASI</name>
<organism evidence="8 9">
    <name type="scientific">Calocera cornea HHB12733</name>
    <dbReference type="NCBI Taxonomy" id="1353952"/>
    <lineage>
        <taxon>Eukaryota</taxon>
        <taxon>Fungi</taxon>
        <taxon>Dikarya</taxon>
        <taxon>Basidiomycota</taxon>
        <taxon>Agaricomycotina</taxon>
        <taxon>Dacrymycetes</taxon>
        <taxon>Dacrymycetales</taxon>
        <taxon>Dacrymycetaceae</taxon>
        <taxon>Calocera</taxon>
    </lineage>
</organism>
<feature type="transmembrane region" description="Helical" evidence="7">
    <location>
        <begin position="264"/>
        <end position="289"/>
    </location>
</feature>
<feature type="compositionally biased region" description="Basic and acidic residues" evidence="6">
    <location>
        <begin position="513"/>
        <end position="527"/>
    </location>
</feature>
<feature type="transmembrane region" description="Helical" evidence="7">
    <location>
        <begin position="402"/>
        <end position="427"/>
    </location>
</feature>
<feature type="transmembrane region" description="Helical" evidence="7">
    <location>
        <begin position="72"/>
        <end position="105"/>
    </location>
</feature>
<keyword evidence="4 7" id="KW-1133">Transmembrane helix</keyword>
<protein>
    <submittedName>
        <fullName evidence="8">Amino acid transporter</fullName>
    </submittedName>
</protein>
<keyword evidence="2" id="KW-0813">Transport</keyword>
<evidence type="ECO:0000256" key="2">
    <source>
        <dbReference type="ARBA" id="ARBA00022448"/>
    </source>
</evidence>
<feature type="transmembrane region" description="Helical" evidence="7">
    <location>
        <begin position="194"/>
        <end position="212"/>
    </location>
</feature>
<evidence type="ECO:0000313" key="8">
    <source>
        <dbReference type="EMBL" id="KZT60133.1"/>
    </source>
</evidence>
<dbReference type="STRING" id="1353952.A0A165I4V5"/>
<dbReference type="InterPro" id="IPR002293">
    <property type="entry name" value="AA/rel_permease1"/>
</dbReference>
<dbReference type="Proteomes" id="UP000076842">
    <property type="component" value="Unassembled WGS sequence"/>
</dbReference>
<evidence type="ECO:0000256" key="3">
    <source>
        <dbReference type="ARBA" id="ARBA00022692"/>
    </source>
</evidence>
<dbReference type="Pfam" id="PF13520">
    <property type="entry name" value="AA_permease_2"/>
    <property type="match status" value="1"/>
</dbReference>
<dbReference type="EMBL" id="KV423934">
    <property type="protein sequence ID" value="KZT60133.1"/>
    <property type="molecule type" value="Genomic_DNA"/>
</dbReference>
<sequence length="554" mass="59040">MKLLGLFGGGDSDKHRVADEQLLATLGYKQQFKRAFTPLETFGIALSIIGSLSSLSSVLIYAIPYGGPVSMVWSWAICSFFIMAIAMALAELGSGAPTAGGLYYWTYAFSSPRWRNLLSWIVGYTNSVANIAGMASADWGCAVMITAAASIGTNGSFTATLPQTFAVVVLIILTQALLASLATAVLARLQNFYVFLNLVLCFAVIIALPAATPSELRNPASFVFGNFTNLSGWSSSGFAFFLGWLAPSWSVGGFDGCIHISEEAANAAVAVPWGMVSAVFICCLLGWAINVAMAFCMGPDLEAIINSPIGQPMATIFFNSFGQKGTLAVWSVVIIVQYMIGSSMMMSSSRQIFAFSRDGALPLSRYLSKVNQRTLTPINAVILCAVCAIALCALAFAGNAAIGAIFSLAVVAFYVTWSIPITCRFAFTNDFKPGPFTLGAFGLPVAVVAVAYMTFMNVIFLFPTAPDSDAANMNYCIVVLGGVTVLSLSYYFFPKYGGYAWFRGPVANVGVHNEHEGERKEGKEKSETASMSSDELKNKGNEGRAEVRAALASE</sequence>
<evidence type="ECO:0000313" key="9">
    <source>
        <dbReference type="Proteomes" id="UP000076842"/>
    </source>
</evidence>
<feature type="transmembrane region" description="Helical" evidence="7">
    <location>
        <begin position="42"/>
        <end position="66"/>
    </location>
</feature>
<feature type="transmembrane region" description="Helical" evidence="7">
    <location>
        <begin position="375"/>
        <end position="396"/>
    </location>
</feature>
<dbReference type="Gene3D" id="1.20.1740.10">
    <property type="entry name" value="Amino acid/polyamine transporter I"/>
    <property type="match status" value="1"/>
</dbReference>
<evidence type="ECO:0000256" key="4">
    <source>
        <dbReference type="ARBA" id="ARBA00022989"/>
    </source>
</evidence>
<dbReference type="PIRSF" id="PIRSF006060">
    <property type="entry name" value="AA_transporter"/>
    <property type="match status" value="1"/>
</dbReference>
<feature type="region of interest" description="Disordered" evidence="6">
    <location>
        <begin position="513"/>
        <end position="554"/>
    </location>
</feature>
<evidence type="ECO:0000256" key="7">
    <source>
        <dbReference type="SAM" id="Phobius"/>
    </source>
</evidence>
<gene>
    <name evidence="8" type="ORF">CALCODRAFT_150895</name>
</gene>
<dbReference type="GO" id="GO:0022857">
    <property type="term" value="F:transmembrane transporter activity"/>
    <property type="evidence" value="ECO:0007669"/>
    <property type="project" value="InterPro"/>
</dbReference>
<dbReference type="InterPro" id="IPR004840">
    <property type="entry name" value="Amino_acid_permease_CS"/>
</dbReference>
<dbReference type="FunCoup" id="A0A165I4V5">
    <property type="interactions" value="22"/>
</dbReference>
<feature type="compositionally biased region" description="Basic and acidic residues" evidence="6">
    <location>
        <begin position="534"/>
        <end position="547"/>
    </location>
</feature>
<dbReference type="InParanoid" id="A0A165I4V5"/>
<dbReference type="GO" id="GO:0016020">
    <property type="term" value="C:membrane"/>
    <property type="evidence" value="ECO:0007669"/>
    <property type="project" value="UniProtKB-SubCell"/>
</dbReference>
<dbReference type="PANTHER" id="PTHR45649:SF6">
    <property type="entry name" value="GABA-SPECIFIC PERMEASE"/>
    <property type="match status" value="1"/>
</dbReference>
<feature type="transmembrane region" description="Helical" evidence="7">
    <location>
        <begin position="165"/>
        <end position="187"/>
    </location>
</feature>
<keyword evidence="5 7" id="KW-0472">Membrane</keyword>
<dbReference type="OrthoDB" id="4476201at2759"/>
<keyword evidence="9" id="KW-1185">Reference proteome</keyword>
<dbReference type="GO" id="GO:0006865">
    <property type="term" value="P:amino acid transport"/>
    <property type="evidence" value="ECO:0007669"/>
    <property type="project" value="InterPro"/>
</dbReference>
<feature type="transmembrane region" description="Helical" evidence="7">
    <location>
        <begin position="439"/>
        <end position="460"/>
    </location>
</feature>
<proteinExistence type="predicted"/>
<dbReference type="PANTHER" id="PTHR45649">
    <property type="entry name" value="AMINO-ACID PERMEASE BAT1"/>
    <property type="match status" value="1"/>
</dbReference>
<dbReference type="AlphaFoldDB" id="A0A165I4V5"/>
<reference evidence="8 9" key="1">
    <citation type="journal article" date="2016" name="Mol. Biol. Evol.">
        <title>Comparative Genomics of Early-Diverging Mushroom-Forming Fungi Provides Insights into the Origins of Lignocellulose Decay Capabilities.</title>
        <authorList>
            <person name="Nagy L.G."/>
            <person name="Riley R."/>
            <person name="Tritt A."/>
            <person name="Adam C."/>
            <person name="Daum C."/>
            <person name="Floudas D."/>
            <person name="Sun H."/>
            <person name="Yadav J.S."/>
            <person name="Pangilinan J."/>
            <person name="Larsson K.H."/>
            <person name="Matsuura K."/>
            <person name="Barry K."/>
            <person name="Labutti K."/>
            <person name="Kuo R."/>
            <person name="Ohm R.A."/>
            <person name="Bhattacharya S.S."/>
            <person name="Shirouzu T."/>
            <person name="Yoshinaga Y."/>
            <person name="Martin F.M."/>
            <person name="Grigoriev I.V."/>
            <person name="Hibbett D.S."/>
        </authorList>
    </citation>
    <scope>NUCLEOTIDE SEQUENCE [LARGE SCALE GENOMIC DNA]</scope>
    <source>
        <strain evidence="8 9">HHB12733</strain>
    </source>
</reference>
<evidence type="ECO:0000256" key="1">
    <source>
        <dbReference type="ARBA" id="ARBA00004141"/>
    </source>
</evidence>